<dbReference type="RefSeq" id="XP_023975726.1">
    <property type="nucleotide sequence ID" value="XM_024119958.1"/>
</dbReference>
<dbReference type="Pfam" id="PF00431">
    <property type="entry name" value="CUB"/>
    <property type="match status" value="4"/>
</dbReference>
<keyword evidence="4" id="KW-1133">Transmembrane helix</keyword>
<dbReference type="GeneID" id="102979278"/>
<dbReference type="PANTHER" id="PTHR24251">
    <property type="entry name" value="OVOCHYMASE-RELATED"/>
    <property type="match status" value="1"/>
</dbReference>
<evidence type="ECO:0000256" key="3">
    <source>
        <dbReference type="PROSITE-ProRule" id="PRU00059"/>
    </source>
</evidence>
<dbReference type="Gene3D" id="2.60.40.3210">
    <property type="entry name" value="Zona pellucida, ZP-N domain"/>
    <property type="match status" value="1"/>
</dbReference>
<keyword evidence="1" id="KW-0677">Repeat</keyword>
<accession>A0A2Y9SAN5</accession>
<evidence type="ECO:0000256" key="4">
    <source>
        <dbReference type="SAM" id="Phobius"/>
    </source>
</evidence>
<dbReference type="InterPro" id="IPR035914">
    <property type="entry name" value="Sperma_CUB_dom_sf"/>
</dbReference>
<keyword evidence="4" id="KW-0472">Membrane</keyword>
<dbReference type="FunFam" id="2.60.120.290:FF:000013">
    <property type="entry name" value="Membrane frizzled-related protein"/>
    <property type="match status" value="4"/>
</dbReference>
<dbReference type="KEGG" id="pcad:102979278"/>
<keyword evidence="2" id="KW-1015">Disulfide bond</keyword>
<evidence type="ECO:0000313" key="7">
    <source>
        <dbReference type="RefSeq" id="XP_023975726.1"/>
    </source>
</evidence>
<dbReference type="PANTHER" id="PTHR24251:SF47">
    <property type="entry name" value="CUB DOMAIN-CONTAINING PROTEIN 2"/>
    <property type="match status" value="1"/>
</dbReference>
<proteinExistence type="predicted"/>
<dbReference type="SMART" id="SM00042">
    <property type="entry name" value="CUB"/>
    <property type="match status" value="4"/>
</dbReference>
<feature type="domain" description="CUB" evidence="5">
    <location>
        <begin position="88"/>
        <end position="201"/>
    </location>
</feature>
<dbReference type="SUPFAM" id="SSF49854">
    <property type="entry name" value="Spermadhesin, CUB domain"/>
    <property type="match status" value="4"/>
</dbReference>
<reference evidence="7" key="1">
    <citation type="submission" date="2025-08" db="UniProtKB">
        <authorList>
            <consortium name="RefSeq"/>
        </authorList>
    </citation>
    <scope>IDENTIFICATION</scope>
    <source>
        <tissue evidence="7">Muscle</tissue>
    </source>
</reference>
<sequence>MRDSGGNKWMLSQPCPHPVAFTIPKLLLRPLDTGAFTGRPSGPGLPRARQTCGAPSEEMLAELEFCLLLAVTLLSPVPRAQAMKGVKCGGVLSAPSGNFSSPNFPRLYPYNTECSWLIVVAEGSSVLLTFHAFDLEYHDTCSFDFLEIYNGASGDQGNLLGRFCGQVPPPPFASSWHVMSVVFHSDKHVASRGFSAGYQKGKGDLAVRVALGVKCGGVLSAPSGNFSSPNFPRLYPYNTECSWLIVVAEGSSVLLTFHAFDLEYHDTCSFDFLEIYNGASGDQGNLLGRFCGQVPPPPFASSWHVMSVVFHSDKHVASRGFSAGYQKDACGGVLTGLSGVLTSPEHPNNYPNNVECHWVIRASGPATVKLVFVDFQVEGSEQCTYDYVAVLGGPGPARGHHYCGSSRPPTLVSLGHELQVVFKSDFNIGGRGFKAYYFSGECQEVYTAVRGNFSSPQYPSSYPNHIRCHWTIRLPLGYRIKVFFLDLELEGPNSLTRTCDFDHLAAFDGASEEAPLLGSWCGHHLPPPVTSSHNQLLLLLHTDRSTTRRGFSVAYIGVVPMNVSCSRTDFQILISAQALAPLERTKVYLGSRSCAAQEVGSSFRIQARFDTCGTESQRRNNTSVIVSVLYIDFSAGGQEDIHEYEVRCEPRRKEASVHLLSGSHWLGPYAATAEHLQEAPPRDEAETLEGPVAMVAQDTSDMVFLGLCILAGVLMVIAIVVLMLL</sequence>
<dbReference type="Proteomes" id="UP000248484">
    <property type="component" value="Chromosome 4"/>
</dbReference>
<dbReference type="InterPro" id="IPR000859">
    <property type="entry name" value="CUB_dom"/>
</dbReference>
<dbReference type="STRING" id="9755.ENSPCTP00005032164"/>
<dbReference type="OrthoDB" id="10009301at2759"/>
<dbReference type="Pfam" id="PF23344">
    <property type="entry name" value="ZP-N"/>
    <property type="match status" value="1"/>
</dbReference>
<protein>
    <submittedName>
        <fullName evidence="7">CUB domain-containing protein 2</fullName>
    </submittedName>
</protein>
<keyword evidence="6" id="KW-1185">Reference proteome</keyword>
<feature type="domain" description="CUB" evidence="5">
    <location>
        <begin position="442"/>
        <end position="558"/>
    </location>
</feature>
<evidence type="ECO:0000256" key="1">
    <source>
        <dbReference type="ARBA" id="ARBA00022737"/>
    </source>
</evidence>
<dbReference type="CDD" id="cd00041">
    <property type="entry name" value="CUB"/>
    <property type="match status" value="4"/>
</dbReference>
<evidence type="ECO:0000259" key="5">
    <source>
        <dbReference type="PROSITE" id="PS01180"/>
    </source>
</evidence>
<dbReference type="Gene3D" id="2.60.120.290">
    <property type="entry name" value="Spermadhesin, CUB domain"/>
    <property type="match status" value="4"/>
</dbReference>
<dbReference type="CTD" id="200008"/>
<evidence type="ECO:0000256" key="2">
    <source>
        <dbReference type="ARBA" id="ARBA00023157"/>
    </source>
</evidence>
<organism evidence="6 7">
    <name type="scientific">Physeter macrocephalus</name>
    <name type="common">Sperm whale</name>
    <name type="synonym">Physeter catodon</name>
    <dbReference type="NCBI Taxonomy" id="9755"/>
    <lineage>
        <taxon>Eukaryota</taxon>
        <taxon>Metazoa</taxon>
        <taxon>Chordata</taxon>
        <taxon>Craniata</taxon>
        <taxon>Vertebrata</taxon>
        <taxon>Euteleostomi</taxon>
        <taxon>Mammalia</taxon>
        <taxon>Eutheria</taxon>
        <taxon>Laurasiatheria</taxon>
        <taxon>Artiodactyla</taxon>
        <taxon>Whippomorpha</taxon>
        <taxon>Cetacea</taxon>
        <taxon>Odontoceti</taxon>
        <taxon>Physeteridae</taxon>
        <taxon>Physeter</taxon>
    </lineage>
</organism>
<name>A0A2Y9SAN5_PHYMC</name>
<comment type="caution">
    <text evidence="3">Lacks conserved residue(s) required for the propagation of feature annotation.</text>
</comment>
<feature type="transmembrane region" description="Helical" evidence="4">
    <location>
        <begin position="702"/>
        <end position="724"/>
    </location>
</feature>
<evidence type="ECO:0000313" key="6">
    <source>
        <dbReference type="Proteomes" id="UP000248484"/>
    </source>
</evidence>
<gene>
    <name evidence="7" type="primary">CDCP2</name>
</gene>
<dbReference type="InParanoid" id="A0A2Y9SAN5"/>
<keyword evidence="4" id="KW-0812">Transmembrane</keyword>
<feature type="domain" description="CUB" evidence="5">
    <location>
        <begin position="330"/>
        <end position="440"/>
    </location>
</feature>
<dbReference type="AlphaFoldDB" id="A0A2Y9SAN5"/>
<dbReference type="InterPro" id="IPR055356">
    <property type="entry name" value="ZP-N"/>
</dbReference>
<dbReference type="PROSITE" id="PS01180">
    <property type="entry name" value="CUB"/>
    <property type="match status" value="4"/>
</dbReference>
<feature type="domain" description="CUB" evidence="5">
    <location>
        <begin position="215"/>
        <end position="328"/>
    </location>
</feature>